<evidence type="ECO:0000313" key="1">
    <source>
        <dbReference type="EMBL" id="GMH25766.1"/>
    </source>
</evidence>
<dbReference type="EMBL" id="BSYO01000030">
    <property type="protein sequence ID" value="GMH25766.1"/>
    <property type="molecule type" value="Genomic_DNA"/>
</dbReference>
<proteinExistence type="predicted"/>
<accession>A0AAD3TAT6</accession>
<gene>
    <name evidence="1" type="ORF">Nepgr_027609</name>
</gene>
<dbReference type="Proteomes" id="UP001279734">
    <property type="component" value="Unassembled WGS sequence"/>
</dbReference>
<comment type="caution">
    <text evidence="1">The sequence shown here is derived from an EMBL/GenBank/DDBJ whole genome shotgun (WGS) entry which is preliminary data.</text>
</comment>
<sequence>MATRPNHSFGLFSREFAWHHGLNLFGTMSTLFLLNTSFCGQNLFQEDIFSTIINTVQEVYETARALTLIVHATLAPDTGSWQPSSIRWGDFSFN</sequence>
<organism evidence="1 2">
    <name type="scientific">Nepenthes gracilis</name>
    <name type="common">Slender pitcher plant</name>
    <dbReference type="NCBI Taxonomy" id="150966"/>
    <lineage>
        <taxon>Eukaryota</taxon>
        <taxon>Viridiplantae</taxon>
        <taxon>Streptophyta</taxon>
        <taxon>Embryophyta</taxon>
        <taxon>Tracheophyta</taxon>
        <taxon>Spermatophyta</taxon>
        <taxon>Magnoliopsida</taxon>
        <taxon>eudicotyledons</taxon>
        <taxon>Gunneridae</taxon>
        <taxon>Pentapetalae</taxon>
        <taxon>Caryophyllales</taxon>
        <taxon>Nepenthaceae</taxon>
        <taxon>Nepenthes</taxon>
    </lineage>
</organism>
<protein>
    <submittedName>
        <fullName evidence="1">Uncharacterized protein</fullName>
    </submittedName>
</protein>
<keyword evidence="2" id="KW-1185">Reference proteome</keyword>
<dbReference type="InterPro" id="IPR036259">
    <property type="entry name" value="MFS_trans_sf"/>
</dbReference>
<dbReference type="Gene3D" id="1.20.1250.20">
    <property type="entry name" value="MFS general substrate transporter like domains"/>
    <property type="match status" value="1"/>
</dbReference>
<dbReference type="AlphaFoldDB" id="A0AAD3TAT6"/>
<reference evidence="1" key="1">
    <citation type="submission" date="2023-05" db="EMBL/GenBank/DDBJ databases">
        <title>Nepenthes gracilis genome sequencing.</title>
        <authorList>
            <person name="Fukushima K."/>
        </authorList>
    </citation>
    <scope>NUCLEOTIDE SEQUENCE</scope>
    <source>
        <strain evidence="1">SING2019-196</strain>
    </source>
</reference>
<evidence type="ECO:0000313" key="2">
    <source>
        <dbReference type="Proteomes" id="UP001279734"/>
    </source>
</evidence>
<name>A0AAD3TAT6_NEPGR</name>